<dbReference type="Pfam" id="PF01582">
    <property type="entry name" value="TIR"/>
    <property type="match status" value="1"/>
</dbReference>
<dbReference type="Pfam" id="PF00931">
    <property type="entry name" value="NB-ARC"/>
    <property type="match status" value="1"/>
</dbReference>
<dbReference type="GO" id="GO:0005524">
    <property type="term" value="F:ATP binding"/>
    <property type="evidence" value="ECO:0007669"/>
    <property type="project" value="UniProtKB-KW"/>
</dbReference>
<accession>A0A2P6QMP4</accession>
<dbReference type="AlphaFoldDB" id="A0A2P6QMP4"/>
<evidence type="ECO:0000259" key="8">
    <source>
        <dbReference type="PROSITE" id="PS50104"/>
    </source>
</evidence>
<dbReference type="InterPro" id="IPR027417">
    <property type="entry name" value="P-loop_NTPase"/>
</dbReference>
<keyword evidence="9" id="KW-0378">Hydrolase</keyword>
<dbReference type="PRINTS" id="PR00364">
    <property type="entry name" value="DISEASERSIST"/>
</dbReference>
<comment type="similarity">
    <text evidence="1">Belongs to the disease resistance NB-LRR family.</text>
</comment>
<keyword evidence="6" id="KW-0520">NAD</keyword>
<dbReference type="SUPFAM" id="SSF52540">
    <property type="entry name" value="P-loop containing nucleoside triphosphate hydrolases"/>
    <property type="match status" value="1"/>
</dbReference>
<dbReference type="InterPro" id="IPR057135">
    <property type="entry name" value="At4g27190-like_LRR"/>
</dbReference>
<keyword evidence="3" id="KW-0547">Nucleotide-binding</keyword>
<dbReference type="SMART" id="SM00255">
    <property type="entry name" value="TIR"/>
    <property type="match status" value="1"/>
</dbReference>
<dbReference type="Gene3D" id="3.40.50.300">
    <property type="entry name" value="P-loop containing nucleotide triphosphate hydrolases"/>
    <property type="match status" value="1"/>
</dbReference>
<dbReference type="Gene3D" id="3.40.50.10140">
    <property type="entry name" value="Toll/interleukin-1 receptor homology (TIR) domain"/>
    <property type="match status" value="1"/>
</dbReference>
<keyword evidence="9" id="KW-0675">Receptor</keyword>
<evidence type="ECO:0000313" key="10">
    <source>
        <dbReference type="Proteomes" id="UP000238479"/>
    </source>
</evidence>
<dbReference type="EMBL" id="PDCK01000043">
    <property type="protein sequence ID" value="PRQ35463.1"/>
    <property type="molecule type" value="Genomic_DNA"/>
</dbReference>
<keyword evidence="5" id="KW-0067">ATP-binding</keyword>
<dbReference type="GO" id="GO:0006952">
    <property type="term" value="P:defense response"/>
    <property type="evidence" value="ECO:0007669"/>
    <property type="project" value="UniProtKB-KW"/>
</dbReference>
<evidence type="ECO:0000256" key="7">
    <source>
        <dbReference type="SAM" id="MobiDB-lite"/>
    </source>
</evidence>
<comment type="caution">
    <text evidence="9">The sequence shown here is derived from an EMBL/GenBank/DDBJ whole genome shotgun (WGS) entry which is preliminary data.</text>
</comment>
<evidence type="ECO:0000256" key="5">
    <source>
        <dbReference type="ARBA" id="ARBA00022840"/>
    </source>
</evidence>
<dbReference type="InterPro" id="IPR042197">
    <property type="entry name" value="Apaf_helical"/>
</dbReference>
<feature type="region of interest" description="Disordered" evidence="7">
    <location>
        <begin position="86"/>
        <end position="109"/>
    </location>
</feature>
<dbReference type="InterPro" id="IPR050905">
    <property type="entry name" value="Plant_NBS-LRR"/>
</dbReference>
<evidence type="ECO:0000256" key="3">
    <source>
        <dbReference type="ARBA" id="ARBA00022741"/>
    </source>
</evidence>
<dbReference type="SUPFAM" id="SSF52058">
    <property type="entry name" value="L domain-like"/>
    <property type="match status" value="1"/>
</dbReference>
<evidence type="ECO:0000313" key="9">
    <source>
        <dbReference type="EMBL" id="PRQ35463.1"/>
    </source>
</evidence>
<dbReference type="PANTHER" id="PTHR33463:SF203">
    <property type="entry name" value="AAA+ ATPASE DOMAIN-CONTAINING PROTEIN"/>
    <property type="match status" value="1"/>
</dbReference>
<feature type="domain" description="TIR" evidence="8">
    <location>
        <begin position="115"/>
        <end position="282"/>
    </location>
</feature>
<dbReference type="InterPro" id="IPR035897">
    <property type="entry name" value="Toll_tir_struct_dom_sf"/>
</dbReference>
<dbReference type="Pfam" id="PF23247">
    <property type="entry name" value="LRR_RPS2"/>
    <property type="match status" value="1"/>
</dbReference>
<gene>
    <name evidence="9" type="ORF">RchiOBHm_Chr5g0080311</name>
</gene>
<dbReference type="Proteomes" id="UP000238479">
    <property type="component" value="Chromosome 5"/>
</dbReference>
<dbReference type="InterPro" id="IPR002182">
    <property type="entry name" value="NB-ARC"/>
</dbReference>
<reference evidence="9 10" key="1">
    <citation type="journal article" date="2018" name="Nat. Genet.">
        <title>The Rosa genome provides new insights in the design of modern roses.</title>
        <authorList>
            <person name="Bendahmane M."/>
        </authorList>
    </citation>
    <scope>NUCLEOTIDE SEQUENCE [LARGE SCALE GENOMIC DNA]</scope>
    <source>
        <strain evidence="10">cv. Old Blush</strain>
    </source>
</reference>
<keyword evidence="4" id="KW-0611">Plant defense</keyword>
<dbReference type="Gramene" id="PRQ35463">
    <property type="protein sequence ID" value="PRQ35463"/>
    <property type="gene ID" value="RchiOBHm_Chr5g0080311"/>
</dbReference>
<keyword evidence="2" id="KW-0677">Repeat</keyword>
<feature type="compositionally biased region" description="Basic and acidic residues" evidence="7">
    <location>
        <begin position="89"/>
        <end position="99"/>
    </location>
</feature>
<evidence type="ECO:0000256" key="1">
    <source>
        <dbReference type="ARBA" id="ARBA00008894"/>
    </source>
</evidence>
<name>A0A2P6QMP4_ROSCH</name>
<feature type="region of interest" description="Disordered" evidence="7">
    <location>
        <begin position="1"/>
        <end position="25"/>
    </location>
</feature>
<dbReference type="PROSITE" id="PS50104">
    <property type="entry name" value="TIR"/>
    <property type="match status" value="1"/>
</dbReference>
<dbReference type="GO" id="GO:0007165">
    <property type="term" value="P:signal transduction"/>
    <property type="evidence" value="ECO:0007669"/>
    <property type="project" value="InterPro"/>
</dbReference>
<sequence>MTRTVSSGASNAMSKMDEPLKRGSNDIGCYFEEAKAKKKQKARHEEEVREEVRVIVQEDAEIEGQKTKQQDSIVIQLMESSSALMVENPEPKSEDHQESMDLDPSTSLPSSAPLKKYDVFLSFRGADSRKDFLSHLHHELRYVRGLQTFMDDKELELGAPIYPSLLKAIEESNFAIVVLSKDYAQSAWCLEELTKICECMKDNNRIIPLFYHVEPTDVRYQKCSFRDAFTNHVKNGWHSSEQLQRWKKALETVANFSGCNAKDYKTEREVVEAIVESVCGRVRPIGIESIISSRDFGDFEVFEATREAMDNVMKALEDENVTIIGVYGMPGIGKTTMVEHVGVEAQKKGLFRQVTRAVISQKPNLWKIQGRLASMLGVTLRGADEFERACELMSMIRRRERILIILDDIWTKRELSDIGIPGPKELKSRNSKLLLTTRNKDVCDSMHCQPRIPIDILTEQDSWKLFEKNTGKSFEQTTKFYRVARKVARECAGLPLALKAVAKALGNKDLDQWRGACKRLKASKTPYPEDKGDVFKSIKLSYDYLETNDSKSCFLLCCLFPEDYDIQIEDLLKYGIGKGLFQESDMQEARAAVHSVVQSLKDSNLLLDGKMDRGCVRMHDVIRDVGFSISLSKDGHRQFYVRAGWELEDWPTIDAHEYYTAISLMRNKIPELPEVLEFPELQILLLQSNSMNKILDSSFKHLTALRVLDISETSISLLPSSSNLLTSLHTLYLDGCLSMESNISILGQLKELKILSMREFPREKLPKEIGELTKLRMLDFTSESVGIVPCNVIGNLSKLEELYMQCNFVDWGSKVEGSEVKGSVVEESKAVGAGEETTALFDELTSLLHLRILKVFMSDAKCMHVNVRRKLKWINFDICISGDPSIRKQHLDSSSSLDYARALTVDITMDTLQKWFIDAVTKRTEKLQYIKCQDLGNILMEYDWGRLHKLKHLSVIGPNEKLKELMNTTIWIQNEPVFQNLEELHLVEVNCLKELCVGELPNESLCKLRLLKVTGCHKLMNALLQSNLLQRLQNLEILICEEMDVLEYVFACEVFDAEQITLRKLTEMRLENLVNLIKIWNGPAPHAVFHHVKILVVSGCFKLKYLFTSEVAQCLHELEDLRVEVCQRLERVIEASEETVNNKIVFPKLKILALKQLPKLTRFYGSTGSGTNDEENIEFPLLEHSHVERCNSFKSPAKDMLVSVMKKQLVLIPMQESDRRETPTLSRRR</sequence>
<dbReference type="FunFam" id="1.10.10.10:FF:000322">
    <property type="entry name" value="Probable disease resistance protein At1g63360"/>
    <property type="match status" value="1"/>
</dbReference>
<evidence type="ECO:0000256" key="2">
    <source>
        <dbReference type="ARBA" id="ARBA00022737"/>
    </source>
</evidence>
<keyword evidence="10" id="KW-1185">Reference proteome</keyword>
<dbReference type="InterPro" id="IPR000157">
    <property type="entry name" value="TIR_dom"/>
</dbReference>
<proteinExistence type="inferred from homology"/>
<dbReference type="PANTHER" id="PTHR33463">
    <property type="entry name" value="NB-ARC DOMAIN-CONTAINING PROTEIN-RELATED"/>
    <property type="match status" value="1"/>
</dbReference>
<feature type="compositionally biased region" description="Basic and acidic residues" evidence="7">
    <location>
        <begin position="15"/>
        <end position="24"/>
    </location>
</feature>
<evidence type="ECO:0000256" key="6">
    <source>
        <dbReference type="ARBA" id="ARBA00023027"/>
    </source>
</evidence>
<dbReference type="FunFam" id="3.40.50.10140:FF:000007">
    <property type="entry name" value="Disease resistance protein (TIR-NBS-LRR class)"/>
    <property type="match status" value="1"/>
</dbReference>
<dbReference type="SUPFAM" id="SSF52200">
    <property type="entry name" value="Toll/Interleukin receptor TIR domain"/>
    <property type="match status" value="1"/>
</dbReference>
<evidence type="ECO:0000256" key="4">
    <source>
        <dbReference type="ARBA" id="ARBA00022821"/>
    </source>
</evidence>
<dbReference type="InterPro" id="IPR001611">
    <property type="entry name" value="Leu-rich_rpt"/>
</dbReference>
<feature type="compositionally biased region" description="Polar residues" evidence="7">
    <location>
        <begin position="1"/>
        <end position="13"/>
    </location>
</feature>
<dbReference type="Pfam" id="PF13855">
    <property type="entry name" value="LRR_8"/>
    <property type="match status" value="1"/>
</dbReference>
<protein>
    <submittedName>
        <fullName evidence="9">Putative toll-like receptor, P-loop containing nucleoside triphosphate hydrolase</fullName>
    </submittedName>
</protein>
<dbReference type="GO" id="GO:0016787">
    <property type="term" value="F:hydrolase activity"/>
    <property type="evidence" value="ECO:0007669"/>
    <property type="project" value="UniProtKB-KW"/>
</dbReference>
<organism evidence="9 10">
    <name type="scientific">Rosa chinensis</name>
    <name type="common">China rose</name>
    <dbReference type="NCBI Taxonomy" id="74649"/>
    <lineage>
        <taxon>Eukaryota</taxon>
        <taxon>Viridiplantae</taxon>
        <taxon>Streptophyta</taxon>
        <taxon>Embryophyta</taxon>
        <taxon>Tracheophyta</taxon>
        <taxon>Spermatophyta</taxon>
        <taxon>Magnoliopsida</taxon>
        <taxon>eudicotyledons</taxon>
        <taxon>Gunneridae</taxon>
        <taxon>Pentapetalae</taxon>
        <taxon>rosids</taxon>
        <taxon>fabids</taxon>
        <taxon>Rosales</taxon>
        <taxon>Rosaceae</taxon>
        <taxon>Rosoideae</taxon>
        <taxon>Rosoideae incertae sedis</taxon>
        <taxon>Rosa</taxon>
    </lineage>
</organism>
<dbReference type="Gene3D" id="1.10.8.430">
    <property type="entry name" value="Helical domain of apoptotic protease-activating factors"/>
    <property type="match status" value="1"/>
</dbReference>
<dbReference type="InterPro" id="IPR032675">
    <property type="entry name" value="LRR_dom_sf"/>
</dbReference>
<dbReference type="GO" id="GO:0043531">
    <property type="term" value="F:ADP binding"/>
    <property type="evidence" value="ECO:0007669"/>
    <property type="project" value="InterPro"/>
</dbReference>
<dbReference type="Gene3D" id="3.80.10.10">
    <property type="entry name" value="Ribonuclease Inhibitor"/>
    <property type="match status" value="2"/>
</dbReference>